<dbReference type="GO" id="GO:0052621">
    <property type="term" value="F:diguanylate cyclase activity"/>
    <property type="evidence" value="ECO:0007669"/>
    <property type="project" value="UniProtKB-EC"/>
</dbReference>
<dbReference type="PANTHER" id="PTHR45138:SF9">
    <property type="entry name" value="DIGUANYLATE CYCLASE DGCM-RELATED"/>
    <property type="match status" value="1"/>
</dbReference>
<dbReference type="EC" id="2.7.7.65" evidence="1"/>
<feature type="domain" description="GGDEF" evidence="4">
    <location>
        <begin position="225"/>
        <end position="358"/>
    </location>
</feature>
<dbReference type="InterPro" id="IPR043128">
    <property type="entry name" value="Rev_trsase/Diguanyl_cyclase"/>
</dbReference>
<feature type="transmembrane region" description="Helical" evidence="3">
    <location>
        <begin position="128"/>
        <end position="148"/>
    </location>
</feature>
<dbReference type="InterPro" id="IPR000160">
    <property type="entry name" value="GGDEF_dom"/>
</dbReference>
<dbReference type="EMBL" id="CP134145">
    <property type="protein sequence ID" value="WNC72448.1"/>
    <property type="molecule type" value="Genomic_DNA"/>
</dbReference>
<keyword evidence="3" id="KW-0472">Membrane</keyword>
<keyword evidence="6" id="KW-1185">Reference proteome</keyword>
<gene>
    <name evidence="5" type="ORF">RGQ13_00305</name>
</gene>
<feature type="transmembrane region" description="Helical" evidence="3">
    <location>
        <begin position="80"/>
        <end position="98"/>
    </location>
</feature>
<accession>A0ABY9TVV1</accession>
<dbReference type="Gene3D" id="3.30.70.270">
    <property type="match status" value="1"/>
</dbReference>
<dbReference type="PANTHER" id="PTHR45138">
    <property type="entry name" value="REGULATORY COMPONENTS OF SENSORY TRANSDUCTION SYSTEM"/>
    <property type="match status" value="1"/>
</dbReference>
<evidence type="ECO:0000259" key="4">
    <source>
        <dbReference type="PROSITE" id="PS50887"/>
    </source>
</evidence>
<evidence type="ECO:0000313" key="5">
    <source>
        <dbReference type="EMBL" id="WNC72448.1"/>
    </source>
</evidence>
<proteinExistence type="predicted"/>
<evidence type="ECO:0000256" key="1">
    <source>
        <dbReference type="ARBA" id="ARBA00012528"/>
    </source>
</evidence>
<evidence type="ECO:0000256" key="3">
    <source>
        <dbReference type="SAM" id="Phobius"/>
    </source>
</evidence>
<dbReference type="Pfam" id="PF00990">
    <property type="entry name" value="GGDEF"/>
    <property type="match status" value="1"/>
</dbReference>
<feature type="transmembrane region" description="Helical" evidence="3">
    <location>
        <begin position="104"/>
        <end position="121"/>
    </location>
</feature>
<feature type="transmembrane region" description="Helical" evidence="3">
    <location>
        <begin position="160"/>
        <end position="180"/>
    </location>
</feature>
<keyword evidence="3" id="KW-1133">Transmembrane helix</keyword>
<protein>
    <recommendedName>
        <fullName evidence="1">diguanylate cyclase</fullName>
        <ecNumber evidence="1">2.7.7.65</ecNumber>
    </recommendedName>
</protein>
<dbReference type="CDD" id="cd01949">
    <property type="entry name" value="GGDEF"/>
    <property type="match status" value="1"/>
</dbReference>
<name>A0ABY9TVV1_9GAMM</name>
<dbReference type="PROSITE" id="PS50887">
    <property type="entry name" value="GGDEF"/>
    <property type="match status" value="1"/>
</dbReference>
<keyword evidence="5" id="KW-0548">Nucleotidyltransferase</keyword>
<dbReference type="NCBIfam" id="TIGR00254">
    <property type="entry name" value="GGDEF"/>
    <property type="match status" value="1"/>
</dbReference>
<dbReference type="InterPro" id="IPR029787">
    <property type="entry name" value="Nucleotide_cyclase"/>
</dbReference>
<sequence length="360" mass="40871">MFISKIINTGAEFQPFNASNKIKTTNWVTLFTVIISATYTLLYLFILNEIKIGLLNLGFTIAYALGLVFMRFNAIKNAKLWFFTVLMLHVWICTNIFVTNLSGFHLFYFLVPTGAFLLFELDQQKEKVILSVLATLLFFYCQNTMNAAPLITLSDEVNNIIYQSVVFFIMLELVAISAMFNQQISHHEKFINKRAKTDTLTNCLNRNYFFEAGQEQLNLANLNGRPFSLILTNLDNFKRVNDKYGYLTGDEYLVHLAKLIKDLCIKGEIIGRISGEEFVITLPEYTKAEAEKFAQKLNYQIAKSIFVSSDNKQFSNTISMGVVVHNCCDTIGELVSIADTALFQAKIMGASNIDIIERTA</sequence>
<evidence type="ECO:0000313" key="6">
    <source>
        <dbReference type="Proteomes" id="UP001258994"/>
    </source>
</evidence>
<feature type="transmembrane region" description="Helical" evidence="3">
    <location>
        <begin position="27"/>
        <end position="46"/>
    </location>
</feature>
<keyword evidence="3" id="KW-0812">Transmembrane</keyword>
<feature type="transmembrane region" description="Helical" evidence="3">
    <location>
        <begin position="52"/>
        <end position="73"/>
    </location>
</feature>
<evidence type="ECO:0000256" key="2">
    <source>
        <dbReference type="ARBA" id="ARBA00034247"/>
    </source>
</evidence>
<dbReference type="RefSeq" id="WP_348391565.1">
    <property type="nucleotide sequence ID" value="NZ_CP134145.1"/>
</dbReference>
<dbReference type="SMART" id="SM00267">
    <property type="entry name" value="GGDEF"/>
    <property type="match status" value="1"/>
</dbReference>
<keyword evidence="5" id="KW-0808">Transferase</keyword>
<reference evidence="6" key="1">
    <citation type="submission" date="2023-09" db="EMBL/GenBank/DDBJ databases">
        <authorList>
            <person name="Li S."/>
            <person name="Li X."/>
            <person name="Zhang C."/>
            <person name="Zhao Z."/>
        </authorList>
    </citation>
    <scope>NUCLEOTIDE SEQUENCE [LARGE SCALE GENOMIC DNA]</scope>
    <source>
        <strain evidence="6">SQ149</strain>
    </source>
</reference>
<organism evidence="5 6">
    <name type="scientific">Thalassotalea psychrophila</name>
    <dbReference type="NCBI Taxonomy" id="3065647"/>
    <lineage>
        <taxon>Bacteria</taxon>
        <taxon>Pseudomonadati</taxon>
        <taxon>Pseudomonadota</taxon>
        <taxon>Gammaproteobacteria</taxon>
        <taxon>Alteromonadales</taxon>
        <taxon>Colwelliaceae</taxon>
        <taxon>Thalassotalea</taxon>
    </lineage>
</organism>
<dbReference type="InterPro" id="IPR050469">
    <property type="entry name" value="Diguanylate_Cyclase"/>
</dbReference>
<dbReference type="Proteomes" id="UP001258994">
    <property type="component" value="Chromosome"/>
</dbReference>
<comment type="catalytic activity">
    <reaction evidence="2">
        <text>2 GTP = 3',3'-c-di-GMP + 2 diphosphate</text>
        <dbReference type="Rhea" id="RHEA:24898"/>
        <dbReference type="ChEBI" id="CHEBI:33019"/>
        <dbReference type="ChEBI" id="CHEBI:37565"/>
        <dbReference type="ChEBI" id="CHEBI:58805"/>
        <dbReference type="EC" id="2.7.7.65"/>
    </reaction>
</comment>
<dbReference type="SUPFAM" id="SSF55073">
    <property type="entry name" value="Nucleotide cyclase"/>
    <property type="match status" value="1"/>
</dbReference>